<feature type="compositionally biased region" description="Low complexity" evidence="17">
    <location>
        <begin position="1143"/>
        <end position="1158"/>
    </location>
</feature>
<feature type="region of interest" description="Disordered" evidence="17">
    <location>
        <begin position="1527"/>
        <end position="1551"/>
    </location>
</feature>
<dbReference type="InterPro" id="IPR036034">
    <property type="entry name" value="PDZ_sf"/>
</dbReference>
<keyword evidence="22" id="KW-1185">Reference proteome</keyword>
<organism evidence="21 22">
    <name type="scientific">Paramormyrops kingsleyae</name>
    <dbReference type="NCBI Taxonomy" id="1676925"/>
    <lineage>
        <taxon>Eukaryota</taxon>
        <taxon>Metazoa</taxon>
        <taxon>Chordata</taxon>
        <taxon>Craniata</taxon>
        <taxon>Vertebrata</taxon>
        <taxon>Euteleostomi</taxon>
        <taxon>Actinopterygii</taxon>
        <taxon>Neopterygii</taxon>
        <taxon>Teleostei</taxon>
        <taxon>Osteoglossocephala</taxon>
        <taxon>Osteoglossomorpha</taxon>
        <taxon>Osteoglossiformes</taxon>
        <taxon>Mormyridae</taxon>
        <taxon>Paramormyrops</taxon>
    </lineage>
</organism>
<dbReference type="InterPro" id="IPR002110">
    <property type="entry name" value="Ankyrin_rpt"/>
</dbReference>
<dbReference type="PROSITE" id="PS50297">
    <property type="entry name" value="ANK_REP_REGION"/>
    <property type="match status" value="3"/>
</dbReference>
<dbReference type="GeneTree" id="ENSGT00940000153561"/>
<keyword evidence="7" id="KW-0770">Synapse</keyword>
<feature type="compositionally biased region" description="Low complexity" evidence="17">
    <location>
        <begin position="1344"/>
        <end position="1365"/>
    </location>
</feature>
<evidence type="ECO:0000256" key="15">
    <source>
        <dbReference type="PROSITE-ProRule" id="PRU00023"/>
    </source>
</evidence>
<comment type="subunit">
    <text evidence="14">May homomultimerize via its SAM domain. Interacts with BAIAP2, DBNL and SLC17A7/VGLUT1. Interacts with DLGAP1/GKAP, GRM1/MGLUR1, GRM5/MGLUR5 and LZTS3 C-termini via its PDZ domain. Interacts with ABI1, HOMER1, HOMER2, HOMER3 and CTTN/cortactin SH3 domain. Is part of a complex with DLG4/PSD-95 and DLGAP1/GKAP. Interacts (via PDZ domain) with the GRIA1 subunit of the AMPA receptor (via PDZ-binding motif). Interacts with WASF1 and CYFIP2; the interactions mediate the association of SHANK3 with the WAVE1 complex. Interacts with ARPC2; the interaction probably mediates the association of SHANK3 with the Arp2/3 complex. Interacts (via ANK repeats) with SHARPIN and SPTAN1. Interacts (via PDZ domain) with ARHGAP44 (probably via PDZ-binding motif); the interaction takes place in dendritic spines and promotes GRIA1 exocytosis. Interacts with CAMK2A. Interacts with DIP2A. Interacts with ADGRL3.</text>
</comment>
<evidence type="ECO:0000256" key="5">
    <source>
        <dbReference type="ARBA" id="ARBA00022490"/>
    </source>
</evidence>
<dbReference type="Proteomes" id="UP000261540">
    <property type="component" value="Unplaced"/>
</dbReference>
<feature type="region of interest" description="Disordered" evidence="17">
    <location>
        <begin position="1569"/>
        <end position="1661"/>
    </location>
</feature>
<dbReference type="CDD" id="cd11984">
    <property type="entry name" value="SH3_Shank3"/>
    <property type="match status" value="1"/>
</dbReference>
<feature type="repeat" description="ANK" evidence="15">
    <location>
        <begin position="295"/>
        <end position="327"/>
    </location>
</feature>
<dbReference type="InterPro" id="IPR013761">
    <property type="entry name" value="SAM/pointed_sf"/>
</dbReference>
<feature type="compositionally biased region" description="Pro residues" evidence="17">
    <location>
        <begin position="839"/>
        <end position="871"/>
    </location>
</feature>
<evidence type="ECO:0000259" key="20">
    <source>
        <dbReference type="PROSITE" id="PS50106"/>
    </source>
</evidence>
<feature type="domain" description="SAM" evidence="19">
    <location>
        <begin position="1679"/>
        <end position="1742"/>
    </location>
</feature>
<dbReference type="SUPFAM" id="SSF50156">
    <property type="entry name" value="PDZ domain-like"/>
    <property type="match status" value="1"/>
</dbReference>
<dbReference type="InterPro" id="IPR051569">
    <property type="entry name" value="SHANK"/>
</dbReference>
<evidence type="ECO:0000259" key="18">
    <source>
        <dbReference type="PROSITE" id="PS50002"/>
    </source>
</evidence>
<feature type="compositionally biased region" description="Basic and acidic residues" evidence="17">
    <location>
        <begin position="1387"/>
        <end position="1398"/>
    </location>
</feature>
<dbReference type="FunFam" id="2.30.30.40:FF:000025">
    <property type="entry name" value="SH3 and multiple ankyrin repeat domains protein 2"/>
    <property type="match status" value="1"/>
</dbReference>
<dbReference type="CDD" id="cd06746">
    <property type="entry name" value="PDZ_SHANK1_3-like"/>
    <property type="match status" value="1"/>
</dbReference>
<dbReference type="SUPFAM" id="SSF50044">
    <property type="entry name" value="SH3-domain"/>
    <property type="match status" value="1"/>
</dbReference>
<reference evidence="21" key="2">
    <citation type="submission" date="2025-09" db="UniProtKB">
        <authorList>
            <consortium name="Ensembl"/>
        </authorList>
    </citation>
    <scope>IDENTIFICATION</scope>
</reference>
<feature type="repeat" description="ANK" evidence="15">
    <location>
        <begin position="262"/>
        <end position="294"/>
    </location>
</feature>
<evidence type="ECO:0000256" key="4">
    <source>
        <dbReference type="ARBA" id="ARBA00022481"/>
    </source>
</evidence>
<evidence type="ECO:0000259" key="19">
    <source>
        <dbReference type="PROSITE" id="PS50105"/>
    </source>
</evidence>
<evidence type="ECO:0000256" key="14">
    <source>
        <dbReference type="ARBA" id="ARBA00093578"/>
    </source>
</evidence>
<dbReference type="Ensembl" id="ENSPKIT00000034928.1">
    <property type="protein sequence ID" value="ENSPKIP00000010791.1"/>
    <property type="gene ID" value="ENSPKIG00000025361.1"/>
</dbReference>
<keyword evidence="8" id="KW-0175">Coiled coil</keyword>
<comment type="subcellular location">
    <subcellularLocation>
        <location evidence="2">Cell projection</location>
        <location evidence="2">Dendritic spine</location>
    </subcellularLocation>
    <subcellularLocation>
        <location evidence="1">Cytoplasm</location>
    </subcellularLocation>
    <subcellularLocation>
        <location evidence="11">Postsynaptic density</location>
    </subcellularLocation>
</comment>
<dbReference type="InterPro" id="IPR041489">
    <property type="entry name" value="PDZ_6"/>
</dbReference>
<evidence type="ECO:0000256" key="10">
    <source>
        <dbReference type="ARBA" id="ARBA00023273"/>
    </source>
</evidence>
<dbReference type="GO" id="GO:0035255">
    <property type="term" value="F:ionotropic glutamate receptor binding"/>
    <property type="evidence" value="ECO:0007669"/>
    <property type="project" value="TreeGrafter"/>
</dbReference>
<sequence length="1742" mass="190947">FIRRSPERPLITMRHRGVARCCGSCLVRVRRADGSCRPTLCHRDPPPPPQRILCTLNQSLKDVLNYGLFQPAYNGKAGKFLDEERLLKEYPLPAIAPVPYLEFRYKRRVYTQTHLDDKQLAKLHTKANLKKFMEYVQQRNVEKVSKFLEKGLDPNFQDPETGESPLTMAAQLDGCAELIKVLKNGGAHLDFRTRDGITALHKAVRSKNHTALITLLDLGASPDYKDSRGLSPLYHSSMVGGDPYCCELLLHDHAQVGCLDENGWQEIHQACRHGHVQHLEHLLFYGADMSAQNASGNTALHVCALYNQDSCARVLLFRGANKEIKNYNSQTAFQVAIIAGNFDLAEIIKIHKVSDVVPFRETPSYTSRRRATGTGTLTSPRSLLRSTSDNNLNAEGRPANSPAPSLRSLPPLPRLPPVEFPSQRTRALGHAGMEQDGGRGHAGMSATAGFSCPRPGITTVTYVFVYSPSTVQRDPSPPPQPIALTGPRGPKRKLYSAVPGRTFIVVKPYTPQGEGEIQLNRGERVKVLSIGEGGFWEGTVKGRTGWFPAECVEEVQMRQYDPRLETREDRTKRLFRHYTVGSYDNFTSYSDYIIEEKNAVLQKKENEGFGFVLRGAKAETPIEEFTPTPAFPALQYLESVDVEGVAWRAGLRTGDFLIEVNGVNVVKVGHKQVVSLIRQGGNHLLMKVVSVTRKPESEEVVRKKAPPPPKRAPSTTLTLRSKSMTAELEELGELDEMLGSQETGLRPQATEADYRAATVKQRPTSRRITPAEISSLFERQGMAIHGEFPPSMEKTHIPLPKGMSRTKSFEEDRLSALAGEHRFPRSSSMTDSLKESRIIPPPPQSAPPPPPSPYYLDTGPPPSFCPPPPPGRGHDQSRSSFKPGSEAKLHGLSQVVTPAEMYEPPRPSVHAERQKKARSMIILQDSSHLPVEPTEIPRPGPSSTPPEKIKRKGRVIDNPYANVGQFSIGLYTPTKPQRKKSPLVKQLQVEDAQERASLALASAHAREHSPTGRIPHTSRAEYYQQQLLQERARALGDGQQGKGPFAAAIAGAVKDREKRLEERRKSTVFLSVGTVEGSTTAPELPSLTQSRSVDERLLSRELGQLPPPAVVLRPLPSGTTFIHPLTGKPLDPNSPLALALAARERALTSQSQSPASSPEPRTKHEKPGPLFVDSQTKEAERMEAEARLVSPPFSPGDRAEIDARADKVEERKQEDKKSMIISIVDTSQQKTAGLIMVHATSNGQEAGLSMEEPSLSPQTSLVEPSKPTLAEIKRAQSPSPEATQPQPAGTSAERTLAQGSSEEDVEPYTVTLPPALLSSSDEETREELRKIGVVPPPEEFANGLLPKTDATAATPALAKPATGTASGKPSDTHLVPESAADSGVEEVDTRSSSDHHLETTSTISTVSSMSTLSSESSEPTDTYTSYADGQTFILDKPPVPPKPKLKSQLSKGPVTFRDPLLKQSSDSELLSQQHAAALAAAAGTGRPRYLFQRRSKLWGDPVETRPLPGPEDGKPTVISELSSRLQQLNKDTRSLGEEPIGGNLDPGRKSPVADARLFSSLGELHTISQRSYGATYTIRPGSRYPVTRRTPSPGKSSGGVSPDRTDPLGRSYGLPTSPSAPPTILKSSSLSIPHEPKEVRFVTRSASARSRSPSPSPSPTLASPLLTLRPFHQKPLHLWNKYDVGDWLESINLGEHRDRFQEHEIEGSHLPALTKDDFAELGVTRVGHRMNIERALKQLLES</sequence>
<dbReference type="GO" id="GO:0045211">
    <property type="term" value="C:postsynaptic membrane"/>
    <property type="evidence" value="ECO:0007669"/>
    <property type="project" value="TreeGrafter"/>
</dbReference>
<dbReference type="SMART" id="SM00248">
    <property type="entry name" value="ANK"/>
    <property type="match status" value="6"/>
</dbReference>
<dbReference type="Pfam" id="PF07653">
    <property type="entry name" value="SH3_2"/>
    <property type="match status" value="1"/>
</dbReference>
<proteinExistence type="predicted"/>
<dbReference type="GO" id="GO:0043197">
    <property type="term" value="C:dendritic spine"/>
    <property type="evidence" value="ECO:0007669"/>
    <property type="project" value="UniProtKB-SubCell"/>
</dbReference>
<dbReference type="FunFam" id="2.30.42.10:FF:000018">
    <property type="entry name" value="SH3 and multiple ankyrin repeat domains protein 2"/>
    <property type="match status" value="1"/>
</dbReference>
<dbReference type="InterPro" id="IPR001660">
    <property type="entry name" value="SAM"/>
</dbReference>
<dbReference type="SUPFAM" id="SSF47769">
    <property type="entry name" value="SAM/Pointed domain"/>
    <property type="match status" value="1"/>
</dbReference>
<feature type="compositionally biased region" description="Low complexity" evidence="17">
    <location>
        <begin position="1399"/>
        <end position="1422"/>
    </location>
</feature>
<keyword evidence="5" id="KW-0963">Cytoplasm</keyword>
<keyword evidence="6" id="KW-0597">Phosphoprotein</keyword>
<evidence type="ECO:0000256" key="11">
    <source>
        <dbReference type="ARBA" id="ARBA00034105"/>
    </source>
</evidence>
<keyword evidence="4" id="KW-0488">Methylation</keyword>
<dbReference type="SUPFAM" id="SSF48403">
    <property type="entry name" value="Ankyrin repeat"/>
    <property type="match status" value="1"/>
</dbReference>
<feature type="compositionally biased region" description="Low complexity" evidence="17">
    <location>
        <begin position="372"/>
        <end position="388"/>
    </location>
</feature>
<evidence type="ECO:0000256" key="6">
    <source>
        <dbReference type="ARBA" id="ARBA00022553"/>
    </source>
</evidence>
<dbReference type="FunFam" id="1.25.40.20:FF:000048">
    <property type="entry name" value="SH3 and multiple ankyrin repeat domains protein 3"/>
    <property type="match status" value="1"/>
</dbReference>
<keyword evidence="15" id="KW-0040">ANK repeat</keyword>
<evidence type="ECO:0000256" key="7">
    <source>
        <dbReference type="ARBA" id="ARBA00023018"/>
    </source>
</evidence>
<dbReference type="SMART" id="SM00228">
    <property type="entry name" value="PDZ"/>
    <property type="match status" value="1"/>
</dbReference>
<keyword evidence="3 16" id="KW-0728">SH3 domain</keyword>
<evidence type="ECO:0000256" key="2">
    <source>
        <dbReference type="ARBA" id="ARBA00004552"/>
    </source>
</evidence>
<keyword evidence="10" id="KW-0966">Cell projection</keyword>
<feature type="compositionally biased region" description="Polar residues" evidence="17">
    <location>
        <begin position="1276"/>
        <end position="1300"/>
    </location>
</feature>
<evidence type="ECO:0000256" key="12">
    <source>
        <dbReference type="ARBA" id="ARBA00070353"/>
    </source>
</evidence>
<feature type="compositionally biased region" description="Low complexity" evidence="17">
    <location>
        <begin position="397"/>
        <end position="409"/>
    </location>
</feature>
<dbReference type="PANTHER" id="PTHR24135">
    <property type="entry name" value="SH3 AND MULTIPLE ANKYRIN REPEAT DOMAINS PROTEIN"/>
    <property type="match status" value="1"/>
</dbReference>
<evidence type="ECO:0000256" key="16">
    <source>
        <dbReference type="PROSITE-ProRule" id="PRU00192"/>
    </source>
</evidence>
<evidence type="ECO:0000313" key="22">
    <source>
        <dbReference type="Proteomes" id="UP000261540"/>
    </source>
</evidence>
<evidence type="ECO:0000256" key="13">
    <source>
        <dbReference type="ARBA" id="ARBA00081309"/>
    </source>
</evidence>
<dbReference type="PANTHER" id="PTHR24135:SF4">
    <property type="entry name" value="SH3 AND MULTIPLE ANKYRIN REPEAT DOMAINS PROTEIN 3"/>
    <property type="match status" value="1"/>
</dbReference>
<reference evidence="21" key="1">
    <citation type="submission" date="2025-08" db="UniProtKB">
        <authorList>
            <consortium name="Ensembl"/>
        </authorList>
    </citation>
    <scope>IDENTIFICATION</scope>
</reference>
<feature type="domain" description="SH3" evidence="18">
    <location>
        <begin position="498"/>
        <end position="557"/>
    </location>
</feature>
<dbReference type="PROSITE" id="PS50105">
    <property type="entry name" value="SAM_DOMAIN"/>
    <property type="match status" value="1"/>
</dbReference>
<dbReference type="FunFam" id="1.10.150.50:FF:000006">
    <property type="entry name" value="SH3 and multiple ankyrin repeat domains protein 2"/>
    <property type="match status" value="1"/>
</dbReference>
<dbReference type="InterPro" id="IPR001478">
    <property type="entry name" value="PDZ"/>
</dbReference>
<dbReference type="GO" id="GO:0014069">
    <property type="term" value="C:postsynaptic density"/>
    <property type="evidence" value="ECO:0007669"/>
    <property type="project" value="UniProtKB-SubCell"/>
</dbReference>
<feature type="region of interest" description="Disordered" evidence="17">
    <location>
        <begin position="470"/>
        <end position="490"/>
    </location>
</feature>
<dbReference type="Gene3D" id="2.30.30.40">
    <property type="entry name" value="SH3 Domains"/>
    <property type="match status" value="1"/>
</dbReference>
<dbReference type="Pfam" id="PF12796">
    <property type="entry name" value="Ank_2"/>
    <property type="match status" value="2"/>
</dbReference>
<feature type="compositionally biased region" description="Low complexity" evidence="17">
    <location>
        <begin position="1643"/>
        <end position="1661"/>
    </location>
</feature>
<feature type="region of interest" description="Disordered" evidence="17">
    <location>
        <begin position="1245"/>
        <end position="1468"/>
    </location>
</feature>
<evidence type="ECO:0000256" key="8">
    <source>
        <dbReference type="ARBA" id="ARBA00023054"/>
    </source>
</evidence>
<evidence type="ECO:0000256" key="1">
    <source>
        <dbReference type="ARBA" id="ARBA00004496"/>
    </source>
</evidence>
<dbReference type="GO" id="GO:0003779">
    <property type="term" value="F:actin binding"/>
    <property type="evidence" value="ECO:0007669"/>
    <property type="project" value="UniProtKB-KW"/>
</dbReference>
<dbReference type="FunFam" id="1.25.40.20:FF:000064">
    <property type="entry name" value="SH3 and multiple ankyrin repeat domains protein 3"/>
    <property type="match status" value="1"/>
</dbReference>
<dbReference type="CDD" id="cd09506">
    <property type="entry name" value="SAM_Shank1_2_3"/>
    <property type="match status" value="1"/>
</dbReference>
<evidence type="ECO:0000256" key="9">
    <source>
        <dbReference type="ARBA" id="ARBA00023203"/>
    </source>
</evidence>
<accession>A0A3B3QZA9</accession>
<keyword evidence="9" id="KW-0009">Actin-binding</keyword>
<evidence type="ECO:0000313" key="21">
    <source>
        <dbReference type="Ensembl" id="ENSPKIP00000010791.1"/>
    </source>
</evidence>
<feature type="compositionally biased region" description="Low complexity" evidence="17">
    <location>
        <begin position="1591"/>
        <end position="1602"/>
    </location>
</feature>
<dbReference type="PROSITE" id="PS50002">
    <property type="entry name" value="SH3"/>
    <property type="match status" value="1"/>
</dbReference>
<dbReference type="PROSITE" id="PS50106">
    <property type="entry name" value="PDZ"/>
    <property type="match status" value="1"/>
</dbReference>
<feature type="compositionally biased region" description="Pro residues" evidence="17">
    <location>
        <begin position="410"/>
        <end position="419"/>
    </location>
</feature>
<dbReference type="Gene3D" id="2.30.42.10">
    <property type="match status" value="1"/>
</dbReference>
<feature type="region of interest" description="Disordered" evidence="17">
    <location>
        <begin position="365"/>
        <end position="420"/>
    </location>
</feature>
<dbReference type="SMART" id="SM00326">
    <property type="entry name" value="SH3"/>
    <property type="match status" value="1"/>
</dbReference>
<feature type="compositionally biased region" description="Basic and acidic residues" evidence="17">
    <location>
        <begin position="1175"/>
        <end position="1186"/>
    </location>
</feature>
<dbReference type="Pfam" id="PF17820">
    <property type="entry name" value="PDZ_6"/>
    <property type="match status" value="1"/>
</dbReference>
<evidence type="ECO:0000256" key="3">
    <source>
        <dbReference type="ARBA" id="ARBA00022443"/>
    </source>
</evidence>
<protein>
    <recommendedName>
        <fullName evidence="12">SH3 and multiple ankyrin repeat domains protein 3</fullName>
    </recommendedName>
    <alternativeName>
        <fullName evidence="13">Proline-rich synapse-associated protein 2</fullName>
    </alternativeName>
</protein>
<dbReference type="Gene3D" id="1.10.150.50">
    <property type="entry name" value="Transcription Factor, Ets-1"/>
    <property type="match status" value="1"/>
</dbReference>
<evidence type="ECO:0000256" key="17">
    <source>
        <dbReference type="SAM" id="MobiDB-lite"/>
    </source>
</evidence>
<feature type="compositionally biased region" description="Basic and acidic residues" evidence="17">
    <location>
        <begin position="807"/>
        <end position="823"/>
    </location>
</feature>
<dbReference type="GO" id="GO:0030160">
    <property type="term" value="F:synaptic receptor adaptor activity"/>
    <property type="evidence" value="ECO:0007669"/>
    <property type="project" value="TreeGrafter"/>
</dbReference>
<dbReference type="InterPro" id="IPR001452">
    <property type="entry name" value="SH3_domain"/>
</dbReference>
<dbReference type="Gene3D" id="1.25.40.20">
    <property type="entry name" value="Ankyrin repeat-containing domain"/>
    <property type="match status" value="2"/>
</dbReference>
<name>A0A3B3QZA9_9TELE</name>
<dbReference type="InterPro" id="IPR036770">
    <property type="entry name" value="Ankyrin_rpt-contain_sf"/>
</dbReference>
<dbReference type="GO" id="GO:0005737">
    <property type="term" value="C:cytoplasm"/>
    <property type="evidence" value="ECO:0007669"/>
    <property type="project" value="UniProtKB-SubCell"/>
</dbReference>
<feature type="region of interest" description="Disordered" evidence="17">
    <location>
        <begin position="787"/>
        <end position="914"/>
    </location>
</feature>
<feature type="region of interest" description="Disordered" evidence="17">
    <location>
        <begin position="930"/>
        <end position="950"/>
    </location>
</feature>
<dbReference type="Pfam" id="PF00536">
    <property type="entry name" value="SAM_1"/>
    <property type="match status" value="1"/>
</dbReference>
<feature type="domain" description="PDZ" evidence="20">
    <location>
        <begin position="598"/>
        <end position="692"/>
    </location>
</feature>
<feature type="region of interest" description="Disordered" evidence="17">
    <location>
        <begin position="1143"/>
        <end position="1199"/>
    </location>
</feature>
<dbReference type="PROSITE" id="PS50088">
    <property type="entry name" value="ANK_REPEAT"/>
    <property type="match status" value="3"/>
</dbReference>
<feature type="repeat" description="ANK" evidence="15">
    <location>
        <begin position="195"/>
        <end position="227"/>
    </location>
</feature>
<dbReference type="SMART" id="SM00454">
    <property type="entry name" value="SAM"/>
    <property type="match status" value="1"/>
</dbReference>
<dbReference type="InterPro" id="IPR036028">
    <property type="entry name" value="SH3-like_dom_sf"/>
</dbReference>